<protein>
    <recommendedName>
        <fullName evidence="9">Protein translocase subunit SecE</fullName>
    </recommendedName>
</protein>
<dbReference type="GO" id="GO:0043952">
    <property type="term" value="P:protein transport by the Sec complex"/>
    <property type="evidence" value="ECO:0007669"/>
    <property type="project" value="UniProtKB-UniRule"/>
</dbReference>
<comment type="subcellular location">
    <subcellularLocation>
        <location evidence="1">Membrane</location>
    </subcellularLocation>
</comment>
<dbReference type="KEGG" id="dee:HQN60_04045"/>
<evidence type="ECO:0000256" key="7">
    <source>
        <dbReference type="ARBA" id="ARBA00023010"/>
    </source>
</evidence>
<comment type="subunit">
    <text evidence="9">Component of the Sec protein translocase complex. Heterotrimer consisting of SecY, SecE and SecG subunits. The heterotrimers can form oligomers, although 1 heterotrimer is thought to be able to translocate proteins. Interacts with the ribosome. Interacts with SecDF, and other proteins may be involved. Interacts with SecA.</text>
</comment>
<evidence type="ECO:0000256" key="4">
    <source>
        <dbReference type="ARBA" id="ARBA00022692"/>
    </source>
</evidence>
<name>A0A6M8SVW7_9NEIS</name>
<dbReference type="GO" id="GO:0065002">
    <property type="term" value="P:intracellular protein transmembrane transport"/>
    <property type="evidence" value="ECO:0007669"/>
    <property type="project" value="UniProtKB-UniRule"/>
</dbReference>
<evidence type="ECO:0000256" key="2">
    <source>
        <dbReference type="ARBA" id="ARBA00022448"/>
    </source>
</evidence>
<dbReference type="InterPro" id="IPR001901">
    <property type="entry name" value="Translocase_SecE/Sec61-g"/>
</dbReference>
<organism evidence="10 11">
    <name type="scientific">Deefgea piscis</name>
    <dbReference type="NCBI Taxonomy" id="2739061"/>
    <lineage>
        <taxon>Bacteria</taxon>
        <taxon>Pseudomonadati</taxon>
        <taxon>Pseudomonadota</taxon>
        <taxon>Betaproteobacteria</taxon>
        <taxon>Neisseriales</taxon>
        <taxon>Chitinibacteraceae</taxon>
        <taxon>Deefgea</taxon>
    </lineage>
</organism>
<dbReference type="GO" id="GO:0009306">
    <property type="term" value="P:protein secretion"/>
    <property type="evidence" value="ECO:0007669"/>
    <property type="project" value="UniProtKB-UniRule"/>
</dbReference>
<evidence type="ECO:0000313" key="10">
    <source>
        <dbReference type="EMBL" id="QKJ65957.1"/>
    </source>
</evidence>
<dbReference type="InterPro" id="IPR038379">
    <property type="entry name" value="SecE_sf"/>
</dbReference>
<keyword evidence="8 9" id="KW-0472">Membrane</keyword>
<keyword evidence="6 9" id="KW-1133">Transmembrane helix</keyword>
<evidence type="ECO:0000256" key="9">
    <source>
        <dbReference type="HAMAP-Rule" id="MF_00422"/>
    </source>
</evidence>
<dbReference type="GO" id="GO:0005886">
    <property type="term" value="C:plasma membrane"/>
    <property type="evidence" value="ECO:0007669"/>
    <property type="project" value="UniProtKB-UniRule"/>
</dbReference>
<dbReference type="GO" id="GO:0006605">
    <property type="term" value="P:protein targeting"/>
    <property type="evidence" value="ECO:0007669"/>
    <property type="project" value="UniProtKB-UniRule"/>
</dbReference>
<dbReference type="Pfam" id="PF00584">
    <property type="entry name" value="SecE"/>
    <property type="match status" value="1"/>
</dbReference>
<evidence type="ECO:0000256" key="1">
    <source>
        <dbReference type="ARBA" id="ARBA00004370"/>
    </source>
</evidence>
<gene>
    <name evidence="9 10" type="primary">secE</name>
    <name evidence="10" type="ORF">HQN60_04045</name>
</gene>
<dbReference type="Gene3D" id="1.20.5.1030">
    <property type="entry name" value="Preprotein translocase secy subunit"/>
    <property type="match status" value="1"/>
</dbReference>
<dbReference type="InterPro" id="IPR005807">
    <property type="entry name" value="SecE_bac"/>
</dbReference>
<dbReference type="HAMAP" id="MF_00422">
    <property type="entry name" value="SecE"/>
    <property type="match status" value="1"/>
</dbReference>
<keyword evidence="5 9" id="KW-0653">Protein transport</keyword>
<feature type="transmembrane region" description="Helical" evidence="9">
    <location>
        <begin position="32"/>
        <end position="59"/>
    </location>
</feature>
<evidence type="ECO:0000256" key="5">
    <source>
        <dbReference type="ARBA" id="ARBA00022927"/>
    </source>
</evidence>
<feature type="transmembrane region" description="Helical" evidence="9">
    <location>
        <begin position="7"/>
        <end position="26"/>
    </location>
</feature>
<evidence type="ECO:0000256" key="6">
    <source>
        <dbReference type="ARBA" id="ARBA00022989"/>
    </source>
</evidence>
<comment type="function">
    <text evidence="9">Essential subunit of the Sec protein translocation channel SecYEG. Clamps together the 2 halves of SecY. May contact the channel plug during translocation.</text>
</comment>
<keyword evidence="4 9" id="KW-0812">Transmembrane</keyword>
<keyword evidence="11" id="KW-1185">Reference proteome</keyword>
<dbReference type="EMBL" id="CP054143">
    <property type="protein sequence ID" value="QKJ65957.1"/>
    <property type="molecule type" value="Genomic_DNA"/>
</dbReference>
<keyword evidence="3 9" id="KW-1003">Cell membrane</keyword>
<feature type="transmembrane region" description="Helical" evidence="9">
    <location>
        <begin position="80"/>
        <end position="101"/>
    </location>
</feature>
<dbReference type="GO" id="GO:0008320">
    <property type="term" value="F:protein transmembrane transporter activity"/>
    <property type="evidence" value="ECO:0007669"/>
    <property type="project" value="UniProtKB-UniRule"/>
</dbReference>
<dbReference type="AlphaFoldDB" id="A0A6M8SVW7"/>
<keyword evidence="2 9" id="KW-0813">Transport</keyword>
<dbReference type="NCBIfam" id="NF004371">
    <property type="entry name" value="PRK05740.1-1"/>
    <property type="match status" value="1"/>
</dbReference>
<sequence length="118" mass="12792">MQSIERLKVVAALALVLLGVAGFYMVPAGQSFLGSLCVAVGVVAAGAVMWFTTLGRTFVDYARDSVKEAQKVVWPSKKETWQVTAVVFLFVGVLALFMWAVDSGLAWLFYDVVLGRGK</sequence>
<evidence type="ECO:0000256" key="3">
    <source>
        <dbReference type="ARBA" id="ARBA00022475"/>
    </source>
</evidence>
<dbReference type="PANTHER" id="PTHR33910">
    <property type="entry name" value="PROTEIN TRANSLOCASE SUBUNIT SECE"/>
    <property type="match status" value="1"/>
</dbReference>
<dbReference type="NCBIfam" id="TIGR00964">
    <property type="entry name" value="secE_bact"/>
    <property type="match status" value="1"/>
</dbReference>
<dbReference type="PANTHER" id="PTHR33910:SF1">
    <property type="entry name" value="PROTEIN TRANSLOCASE SUBUNIT SECE"/>
    <property type="match status" value="1"/>
</dbReference>
<comment type="similarity">
    <text evidence="9">Belongs to the SecE/SEC61-gamma family.</text>
</comment>
<dbReference type="Proteomes" id="UP000504844">
    <property type="component" value="Chromosome"/>
</dbReference>
<dbReference type="RefSeq" id="WP_173532461.1">
    <property type="nucleotide sequence ID" value="NZ_CP054143.1"/>
</dbReference>
<keyword evidence="7 9" id="KW-0811">Translocation</keyword>
<reference evidence="10 11" key="1">
    <citation type="submission" date="2020-05" db="EMBL/GenBank/DDBJ databases">
        <title>Complete genome sequence of Deefgea sp. D17.</title>
        <authorList>
            <person name="Bae J.-W."/>
            <person name="Han J.E."/>
        </authorList>
    </citation>
    <scope>NUCLEOTIDE SEQUENCE [LARGE SCALE GENOMIC DNA]</scope>
    <source>
        <strain evidence="10 11">D17</strain>
    </source>
</reference>
<proteinExistence type="inferred from homology"/>
<accession>A0A6M8SVW7</accession>
<evidence type="ECO:0000313" key="11">
    <source>
        <dbReference type="Proteomes" id="UP000504844"/>
    </source>
</evidence>
<comment type="caution">
    <text evidence="9">Lacks conserved residue(s) required for the propagation of feature annotation.</text>
</comment>
<evidence type="ECO:0000256" key="8">
    <source>
        <dbReference type="ARBA" id="ARBA00023136"/>
    </source>
</evidence>
<dbReference type="PRINTS" id="PR01650">
    <property type="entry name" value="SECETRNLCASE"/>
</dbReference>